<accession>A0A0G0GB43</accession>
<comment type="caution">
    <text evidence="2">The sequence shown here is derived from an EMBL/GenBank/DDBJ whole genome shotgun (WGS) entry which is preliminary data.</text>
</comment>
<keyword evidence="1" id="KW-0472">Membrane</keyword>
<organism evidence="2 3">
    <name type="scientific">Candidatus Wolfebacteria bacterium GW2011_GWC1_37_10</name>
    <dbReference type="NCBI Taxonomy" id="1619010"/>
    <lineage>
        <taxon>Bacteria</taxon>
        <taxon>Candidatus Wolfeibacteriota</taxon>
    </lineage>
</organism>
<keyword evidence="1" id="KW-0812">Transmembrane</keyword>
<sequence length="61" mass="7101">MDTGGLISKLAELFELLVILISKLFGIMEDIFIWSFGNFAWIFEKVLQLMIDLVRFILNSF</sequence>
<name>A0A0G0GB43_9BACT</name>
<dbReference type="Proteomes" id="UP000034044">
    <property type="component" value="Unassembled WGS sequence"/>
</dbReference>
<evidence type="ECO:0000313" key="2">
    <source>
        <dbReference type="EMBL" id="KKQ23280.1"/>
    </source>
</evidence>
<keyword evidence="1" id="KW-1133">Transmembrane helix</keyword>
<evidence type="ECO:0000256" key="1">
    <source>
        <dbReference type="SAM" id="Phobius"/>
    </source>
</evidence>
<dbReference type="EMBL" id="LBSR01000002">
    <property type="protein sequence ID" value="KKQ23280.1"/>
    <property type="molecule type" value="Genomic_DNA"/>
</dbReference>
<feature type="transmembrane region" description="Helical" evidence="1">
    <location>
        <begin position="12"/>
        <end position="33"/>
    </location>
</feature>
<gene>
    <name evidence="2" type="ORF">US36_C0002G0005</name>
</gene>
<evidence type="ECO:0000313" key="3">
    <source>
        <dbReference type="Proteomes" id="UP000034044"/>
    </source>
</evidence>
<reference evidence="2 3" key="1">
    <citation type="journal article" date="2015" name="Nature">
        <title>rRNA introns, odd ribosomes, and small enigmatic genomes across a large radiation of phyla.</title>
        <authorList>
            <person name="Brown C.T."/>
            <person name="Hug L.A."/>
            <person name="Thomas B.C."/>
            <person name="Sharon I."/>
            <person name="Castelle C.J."/>
            <person name="Singh A."/>
            <person name="Wilkins M.J."/>
            <person name="Williams K.H."/>
            <person name="Banfield J.F."/>
        </authorList>
    </citation>
    <scope>NUCLEOTIDE SEQUENCE [LARGE SCALE GENOMIC DNA]</scope>
</reference>
<protein>
    <submittedName>
        <fullName evidence="2">Uncharacterized protein</fullName>
    </submittedName>
</protein>
<proteinExistence type="predicted"/>
<dbReference type="AlphaFoldDB" id="A0A0G0GB43"/>